<organism evidence="1 2">
    <name type="scientific">Cyclospora cayetanensis</name>
    <dbReference type="NCBI Taxonomy" id="88456"/>
    <lineage>
        <taxon>Eukaryota</taxon>
        <taxon>Sar</taxon>
        <taxon>Alveolata</taxon>
        <taxon>Apicomplexa</taxon>
        <taxon>Conoidasida</taxon>
        <taxon>Coccidia</taxon>
        <taxon>Eucoccidiorida</taxon>
        <taxon>Eimeriorina</taxon>
        <taxon>Eimeriidae</taxon>
        <taxon>Cyclospora</taxon>
    </lineage>
</organism>
<dbReference type="EMBL" id="JROU02001652">
    <property type="protein sequence ID" value="OEH75712.1"/>
    <property type="molecule type" value="Genomic_DNA"/>
</dbReference>
<reference evidence="1 2" key="1">
    <citation type="journal article" date="2016" name="BMC Genomics">
        <title>Comparative genomics reveals Cyclospora cayetanensis possesses coccidia-like metabolism and invasion components but unique surface antigens.</title>
        <authorList>
            <person name="Liu S."/>
            <person name="Wang L."/>
            <person name="Zheng H."/>
            <person name="Xu Z."/>
            <person name="Roellig D.M."/>
            <person name="Li N."/>
            <person name="Frace M.A."/>
            <person name="Tang K."/>
            <person name="Arrowood M.J."/>
            <person name="Moss D.M."/>
            <person name="Zhang L."/>
            <person name="Feng Y."/>
            <person name="Xiao L."/>
        </authorList>
    </citation>
    <scope>NUCLEOTIDE SEQUENCE [LARGE SCALE GENOMIC DNA]</scope>
    <source>
        <strain evidence="1 2">CHN_HEN01</strain>
    </source>
</reference>
<dbReference type="AlphaFoldDB" id="A0A1D3CWY4"/>
<keyword evidence="2" id="KW-1185">Reference proteome</keyword>
<dbReference type="VEuPathDB" id="ToxoDB:cyc_02758"/>
<evidence type="ECO:0000313" key="2">
    <source>
        <dbReference type="Proteomes" id="UP000095192"/>
    </source>
</evidence>
<sequence length="143" mass="16059">MKDLCTEERVLQQQKTQQLTTLKDPTMSTYRGARESIVDVPMKECTVWVYTTQVCLFLRVTVPPSLTGKREGAAKDVGARRYWSSVFDSVNSIRTVLVKISLASGLSTGLVYSATKSVYYTQFCLTSPCPDFTNVLQEQERDA</sequence>
<dbReference type="Proteomes" id="UP000095192">
    <property type="component" value="Unassembled WGS sequence"/>
</dbReference>
<protein>
    <submittedName>
        <fullName evidence="1">Uncharacterized protein</fullName>
    </submittedName>
</protein>
<gene>
    <name evidence="1" type="ORF">cyc_02758</name>
</gene>
<comment type="caution">
    <text evidence="1">The sequence shown here is derived from an EMBL/GenBank/DDBJ whole genome shotgun (WGS) entry which is preliminary data.</text>
</comment>
<name>A0A1D3CWY4_9EIME</name>
<accession>A0A1D3CWY4</accession>
<proteinExistence type="predicted"/>
<dbReference type="InParanoid" id="A0A1D3CWY4"/>
<evidence type="ECO:0000313" key="1">
    <source>
        <dbReference type="EMBL" id="OEH75712.1"/>
    </source>
</evidence>